<dbReference type="EMBL" id="NMTZ01000027">
    <property type="protein sequence ID" value="PDX82969.1"/>
    <property type="molecule type" value="Genomic_DNA"/>
</dbReference>
<dbReference type="PROSITE" id="PS50968">
    <property type="entry name" value="BIOTINYL_LIPOYL"/>
    <property type="match status" value="1"/>
</dbReference>
<organism evidence="3 4">
    <name type="scientific">Faecalibacterium prausnitzii</name>
    <dbReference type="NCBI Taxonomy" id="853"/>
    <lineage>
        <taxon>Bacteria</taxon>
        <taxon>Bacillati</taxon>
        <taxon>Bacillota</taxon>
        <taxon>Clostridia</taxon>
        <taxon>Eubacteriales</taxon>
        <taxon>Oscillospiraceae</taxon>
        <taxon>Faecalibacterium</taxon>
    </lineage>
</organism>
<name>A0A2A7AV33_9FIRM</name>
<reference evidence="3 4" key="1">
    <citation type="journal article" date="2017" name="Front. Microbiol.">
        <title>New Insights into the Diversity of the Genus Faecalibacterium.</title>
        <authorList>
            <person name="Benevides L."/>
            <person name="Burman S."/>
            <person name="Martin R."/>
            <person name="Robert V."/>
            <person name="Thomas M."/>
            <person name="Miquel S."/>
            <person name="Chain F."/>
            <person name="Sokol H."/>
            <person name="Bermudez-Humaran L.G."/>
            <person name="Morrison M."/>
            <person name="Langella P."/>
            <person name="Azevedo V.A."/>
            <person name="Chatel J.M."/>
            <person name="Soares S."/>
        </authorList>
    </citation>
    <scope>NUCLEOTIDE SEQUENCE [LARGE SCALE GENOMIC DNA]</scope>
    <source>
        <strain evidence="3 4">CNCM I 4644</strain>
    </source>
</reference>
<dbReference type="PROSITE" id="PS00188">
    <property type="entry name" value="BIOTIN"/>
    <property type="match status" value="1"/>
</dbReference>
<dbReference type="InterPro" id="IPR050709">
    <property type="entry name" value="Biotin_Carboxyl_Carrier/Decarb"/>
</dbReference>
<sequence length="124" mass="12057">MKYYNITVNGVAYSVSVEETAAGAAPVAAAPVAAPVAPKAAPAAAPKAAAGAAGAVTVKAPMPGNILDVKVAAGASVKAGDVLVILEAMKMENEIVAPQDGTVASINVNKGDTVNSGDVLVSMN</sequence>
<dbReference type="PANTHER" id="PTHR45266:SF3">
    <property type="entry name" value="OXALOACETATE DECARBOXYLASE ALPHA CHAIN"/>
    <property type="match status" value="1"/>
</dbReference>
<evidence type="ECO:0000313" key="3">
    <source>
        <dbReference type="EMBL" id="PDX82969.1"/>
    </source>
</evidence>
<evidence type="ECO:0000313" key="4">
    <source>
        <dbReference type="Proteomes" id="UP000220480"/>
    </source>
</evidence>
<protein>
    <submittedName>
        <fullName evidence="3">Acetyl-CoA carboxylase biotin carboxyl carrier protein subunit</fullName>
    </submittedName>
</protein>
<dbReference type="InterPro" id="IPR011053">
    <property type="entry name" value="Single_hybrid_motif"/>
</dbReference>
<accession>A0A2A7AV33</accession>
<dbReference type="InterPro" id="IPR000089">
    <property type="entry name" value="Biotin_lipoyl"/>
</dbReference>
<dbReference type="RefSeq" id="WP_097780211.1">
    <property type="nucleotide sequence ID" value="NZ_NMTZ01000027.1"/>
</dbReference>
<dbReference type="InterPro" id="IPR001882">
    <property type="entry name" value="Biotin_BS"/>
</dbReference>
<proteinExistence type="predicted"/>
<comment type="caution">
    <text evidence="3">The sequence shown here is derived from an EMBL/GenBank/DDBJ whole genome shotgun (WGS) entry which is preliminary data.</text>
</comment>
<dbReference type="AlphaFoldDB" id="A0A2A7AV33"/>
<dbReference type="Proteomes" id="UP000220480">
    <property type="component" value="Unassembled WGS sequence"/>
</dbReference>
<evidence type="ECO:0000256" key="1">
    <source>
        <dbReference type="ARBA" id="ARBA00023267"/>
    </source>
</evidence>
<evidence type="ECO:0000259" key="2">
    <source>
        <dbReference type="PROSITE" id="PS50968"/>
    </source>
</evidence>
<dbReference type="Pfam" id="PF00364">
    <property type="entry name" value="Biotin_lipoyl"/>
    <property type="match status" value="1"/>
</dbReference>
<feature type="domain" description="Lipoyl-binding" evidence="2">
    <location>
        <begin position="55"/>
        <end position="124"/>
    </location>
</feature>
<dbReference type="Gene3D" id="2.40.50.100">
    <property type="match status" value="1"/>
</dbReference>
<gene>
    <name evidence="3" type="ORF">CGS59_12690</name>
</gene>
<dbReference type="FunFam" id="2.40.50.100:FF:000003">
    <property type="entry name" value="Acetyl-CoA carboxylase biotin carboxyl carrier protein"/>
    <property type="match status" value="1"/>
</dbReference>
<dbReference type="CDD" id="cd06850">
    <property type="entry name" value="biotinyl_domain"/>
    <property type="match status" value="1"/>
</dbReference>
<keyword evidence="1" id="KW-0092">Biotin</keyword>
<dbReference type="SUPFAM" id="SSF51230">
    <property type="entry name" value="Single hybrid motif"/>
    <property type="match status" value="1"/>
</dbReference>
<dbReference type="PANTHER" id="PTHR45266">
    <property type="entry name" value="OXALOACETATE DECARBOXYLASE ALPHA CHAIN"/>
    <property type="match status" value="1"/>
</dbReference>